<feature type="binding site" evidence="7">
    <location>
        <position position="90"/>
    </location>
    <ligand>
        <name>S-adenosyl-L-methionine</name>
        <dbReference type="ChEBI" id="CHEBI:59789"/>
    </ligand>
</feature>
<gene>
    <name evidence="10" type="ORF">ODALV1_LOCUS26010</name>
</gene>
<proteinExistence type="inferred from homology"/>
<feature type="binding site" evidence="7">
    <location>
        <position position="43"/>
    </location>
    <ligand>
        <name>S-adenosyl-L-methionine</name>
        <dbReference type="ChEBI" id="CHEBI:59789"/>
    </ligand>
</feature>
<dbReference type="SMART" id="SM00650">
    <property type="entry name" value="rADc"/>
    <property type="match status" value="1"/>
</dbReference>
<evidence type="ECO:0000256" key="6">
    <source>
        <dbReference type="ARBA" id="ARBA00022884"/>
    </source>
</evidence>
<feature type="domain" description="Ribosomal RNA adenine methylase transferase N-terminal" evidence="9">
    <location>
        <begin position="48"/>
        <end position="239"/>
    </location>
</feature>
<protein>
    <recommendedName>
        <fullName evidence="8">rRNA adenine N(6)-methyltransferase</fullName>
        <ecNumber evidence="8">2.1.1.-</ecNumber>
    </recommendedName>
</protein>
<dbReference type="InterPro" id="IPR001737">
    <property type="entry name" value="KsgA/Erm"/>
</dbReference>
<evidence type="ECO:0000256" key="3">
    <source>
        <dbReference type="ARBA" id="ARBA00022603"/>
    </source>
</evidence>
<evidence type="ECO:0000256" key="2">
    <source>
        <dbReference type="ARBA" id="ARBA00022552"/>
    </source>
</evidence>
<keyword evidence="5 7" id="KW-0949">S-adenosyl-L-methionine</keyword>
<comment type="subcellular location">
    <subcellularLocation>
        <location evidence="1">Mitochondrion</location>
    </subcellularLocation>
</comment>
<organism evidence="10 11">
    <name type="scientific">Orchesella dallaii</name>
    <dbReference type="NCBI Taxonomy" id="48710"/>
    <lineage>
        <taxon>Eukaryota</taxon>
        <taxon>Metazoa</taxon>
        <taxon>Ecdysozoa</taxon>
        <taxon>Arthropoda</taxon>
        <taxon>Hexapoda</taxon>
        <taxon>Collembola</taxon>
        <taxon>Entomobryomorpha</taxon>
        <taxon>Entomobryoidea</taxon>
        <taxon>Orchesellidae</taxon>
        <taxon>Orchesellinae</taxon>
        <taxon>Orchesella</taxon>
    </lineage>
</organism>
<keyword evidence="4 7" id="KW-0808">Transferase</keyword>
<dbReference type="NCBIfam" id="TIGR00755">
    <property type="entry name" value="ksgA"/>
    <property type="match status" value="1"/>
</dbReference>
<keyword evidence="11" id="KW-1185">Reference proteome</keyword>
<dbReference type="Proteomes" id="UP001642540">
    <property type="component" value="Unassembled WGS sequence"/>
</dbReference>
<keyword evidence="2 8" id="KW-0698">rRNA processing</keyword>
<name>A0ABP1RTM6_9HEXA</name>
<dbReference type="CDD" id="cd02440">
    <property type="entry name" value="AdoMet_MTases"/>
    <property type="match status" value="1"/>
</dbReference>
<dbReference type="PROSITE" id="PS51689">
    <property type="entry name" value="SAM_RNA_A_N6_MT"/>
    <property type="match status" value="1"/>
</dbReference>
<feature type="binding site" evidence="7">
    <location>
        <position position="116"/>
    </location>
    <ligand>
        <name>S-adenosyl-L-methionine</name>
        <dbReference type="ChEBI" id="CHEBI:59789"/>
    </ligand>
</feature>
<dbReference type="Gene3D" id="1.10.8.100">
    <property type="entry name" value="Ribosomal RNA adenine dimethylase-like, domain 2"/>
    <property type="match status" value="1"/>
</dbReference>
<evidence type="ECO:0000313" key="11">
    <source>
        <dbReference type="Proteomes" id="UP001642540"/>
    </source>
</evidence>
<evidence type="ECO:0000259" key="9">
    <source>
        <dbReference type="SMART" id="SM00650"/>
    </source>
</evidence>
<evidence type="ECO:0000256" key="4">
    <source>
        <dbReference type="ARBA" id="ARBA00022679"/>
    </source>
</evidence>
<reference evidence="10 11" key="1">
    <citation type="submission" date="2024-08" db="EMBL/GenBank/DDBJ databases">
        <authorList>
            <person name="Cucini C."/>
            <person name="Frati F."/>
        </authorList>
    </citation>
    <scope>NUCLEOTIDE SEQUENCE [LARGE SCALE GENOMIC DNA]</scope>
</reference>
<evidence type="ECO:0000256" key="5">
    <source>
        <dbReference type="ARBA" id="ARBA00022691"/>
    </source>
</evidence>
<dbReference type="InterPro" id="IPR023165">
    <property type="entry name" value="rRNA_Ade_diMease-like_C"/>
</dbReference>
<feature type="binding site" evidence="7">
    <location>
        <position position="68"/>
    </location>
    <ligand>
        <name>S-adenosyl-L-methionine</name>
        <dbReference type="ChEBI" id="CHEBI:59789"/>
    </ligand>
</feature>
<comment type="similarity">
    <text evidence="7 8">Belongs to the class I-like SAM-binding methyltransferase superfamily. rRNA adenine N(6)-methyltransferase family.</text>
</comment>
<keyword evidence="3 7" id="KW-0489">Methyltransferase</keyword>
<evidence type="ECO:0000256" key="8">
    <source>
        <dbReference type="RuleBase" id="RU362106"/>
    </source>
</evidence>
<sequence>MATQTAKLWHELRRRRLPPLPSVRDLVKLYQLNAIKQLSQNFLLDHKLTSKIAKAAGNIENCIVCEVGPGPGGITRSILERNPLKVILIERDKRFESVLKILQDACPGKIDVYWGDVLSFQMSKLIPQEHASPWDSYQPKIHIIGNLPFNISTPLISRWLSDISEQKNAWTFGRVPLTLTFQKEVAERLTAETSTEQRSRLSVMAQYLTHCDLKFIIKGSAFVPKPDVDVGVVKFTPRKEPLIRQPYRLVEKVVKQTFCMRGKYCCRPISTLFPNIVRQSFTKMLFEQSLVYPNTRPYELAMEDFERLCDTYASIISTYPEIGKYEYRAVQADIKWENEYGGKFDSFKLPENEVARRASRIKPLEVVAEDLAMSCEEEIKQTEMDEDPYYVR</sequence>
<comment type="caution">
    <text evidence="10">The sequence shown here is derived from an EMBL/GenBank/DDBJ whole genome shotgun (WGS) entry which is preliminary data.</text>
</comment>
<evidence type="ECO:0000256" key="1">
    <source>
        <dbReference type="ARBA" id="ARBA00004173"/>
    </source>
</evidence>
<evidence type="ECO:0000313" key="10">
    <source>
        <dbReference type="EMBL" id="CAL8135495.1"/>
    </source>
</evidence>
<dbReference type="EC" id="2.1.1.-" evidence="8"/>
<dbReference type="Gene3D" id="3.40.50.150">
    <property type="entry name" value="Vaccinia Virus protein VP39"/>
    <property type="match status" value="1"/>
</dbReference>
<feature type="binding site" evidence="7">
    <location>
        <position position="41"/>
    </location>
    <ligand>
        <name>S-adenosyl-L-methionine</name>
        <dbReference type="ChEBI" id="CHEBI:59789"/>
    </ligand>
</feature>
<dbReference type="PANTHER" id="PTHR11727">
    <property type="entry name" value="DIMETHYLADENOSINE TRANSFERASE"/>
    <property type="match status" value="1"/>
</dbReference>
<dbReference type="InterPro" id="IPR029063">
    <property type="entry name" value="SAM-dependent_MTases_sf"/>
</dbReference>
<dbReference type="InterPro" id="IPR011530">
    <property type="entry name" value="rRNA_adenine_dimethylase"/>
</dbReference>
<evidence type="ECO:0000256" key="7">
    <source>
        <dbReference type="PROSITE-ProRule" id="PRU01026"/>
    </source>
</evidence>
<dbReference type="Pfam" id="PF00398">
    <property type="entry name" value="RrnaAD"/>
    <property type="match status" value="1"/>
</dbReference>
<keyword evidence="6 7" id="KW-0694">RNA-binding</keyword>
<dbReference type="InterPro" id="IPR020598">
    <property type="entry name" value="rRNA_Ade_methylase_Trfase_N"/>
</dbReference>
<dbReference type="SUPFAM" id="SSF53335">
    <property type="entry name" value="S-adenosyl-L-methionine-dependent methyltransferases"/>
    <property type="match status" value="1"/>
</dbReference>
<dbReference type="EMBL" id="CAXLJM020000108">
    <property type="protein sequence ID" value="CAL8135495.1"/>
    <property type="molecule type" value="Genomic_DNA"/>
</dbReference>
<feature type="binding site" evidence="7">
    <location>
        <position position="146"/>
    </location>
    <ligand>
        <name>S-adenosyl-L-methionine</name>
        <dbReference type="ChEBI" id="CHEBI:59789"/>
    </ligand>
</feature>
<accession>A0ABP1RTM6</accession>
<dbReference type="PANTHER" id="PTHR11727:SF17">
    <property type="entry name" value="DIMETHYLADENOSINE TRANSFERASE 1, MITOCHONDRIAL"/>
    <property type="match status" value="1"/>
</dbReference>